<keyword evidence="2 11" id="KW-0813">Transport</keyword>
<reference evidence="17 18" key="1">
    <citation type="submission" date="2019-10" db="EMBL/GenBank/DDBJ databases">
        <title>Taxonomy of Antarctic Massilia spp.: description of Massilia rubra sp. nov., Massilia aquatica sp. nov., Massilia mucilaginosa sp. nov., Massilia frigida sp. nov. isolated from streams, lakes and regoliths.</title>
        <authorList>
            <person name="Holochova P."/>
            <person name="Sedlacek I."/>
            <person name="Kralova S."/>
            <person name="Maslanova I."/>
            <person name="Busse H.-J."/>
            <person name="Stankova E."/>
            <person name="Vrbovska V."/>
            <person name="Kovarovic V."/>
            <person name="Bartak M."/>
            <person name="Svec P."/>
            <person name="Pantucek R."/>
        </authorList>
    </citation>
    <scope>NUCLEOTIDE SEQUENCE [LARGE SCALE GENOMIC DNA]</scope>
    <source>
        <strain evidence="17 18">CCM 8733</strain>
    </source>
</reference>
<feature type="domain" description="TonB-dependent receptor plug" evidence="16">
    <location>
        <begin position="50"/>
        <end position="160"/>
    </location>
</feature>
<dbReference type="SUPFAM" id="SSF56935">
    <property type="entry name" value="Porins"/>
    <property type="match status" value="1"/>
</dbReference>
<keyword evidence="17" id="KW-0675">Receptor</keyword>
<name>A0ABX0NW56_9BURK</name>
<evidence type="ECO:0000259" key="15">
    <source>
        <dbReference type="Pfam" id="PF00593"/>
    </source>
</evidence>
<dbReference type="PANTHER" id="PTHR32552:SF81">
    <property type="entry name" value="TONB-DEPENDENT OUTER MEMBRANE RECEPTOR"/>
    <property type="match status" value="1"/>
</dbReference>
<accession>A0ABX0NW56</accession>
<protein>
    <submittedName>
        <fullName evidence="17">TonB-dependent receptor</fullName>
    </submittedName>
</protein>
<dbReference type="Pfam" id="PF07715">
    <property type="entry name" value="Plug"/>
    <property type="match status" value="1"/>
</dbReference>
<evidence type="ECO:0000259" key="16">
    <source>
        <dbReference type="Pfam" id="PF07715"/>
    </source>
</evidence>
<keyword evidence="10 11" id="KW-0998">Cell outer membrane</keyword>
<comment type="subcellular location">
    <subcellularLocation>
        <location evidence="1 11">Cell outer membrane</location>
        <topology evidence="1 11">Multi-pass membrane protein</topology>
    </subcellularLocation>
</comment>
<dbReference type="InterPro" id="IPR000531">
    <property type="entry name" value="Beta-barrel_TonB"/>
</dbReference>
<dbReference type="RefSeq" id="WP_166878170.1">
    <property type="nucleotide sequence ID" value="NZ_WHJH01000022.1"/>
</dbReference>
<keyword evidence="9 11" id="KW-0472">Membrane</keyword>
<proteinExistence type="inferred from homology"/>
<evidence type="ECO:0000256" key="1">
    <source>
        <dbReference type="ARBA" id="ARBA00004571"/>
    </source>
</evidence>
<evidence type="ECO:0000256" key="11">
    <source>
        <dbReference type="PROSITE-ProRule" id="PRU01360"/>
    </source>
</evidence>
<evidence type="ECO:0000256" key="14">
    <source>
        <dbReference type="SAM" id="SignalP"/>
    </source>
</evidence>
<dbReference type="Pfam" id="PF00593">
    <property type="entry name" value="TonB_dep_Rec_b-barrel"/>
    <property type="match status" value="1"/>
</dbReference>
<evidence type="ECO:0000256" key="5">
    <source>
        <dbReference type="ARBA" id="ARBA00022692"/>
    </source>
</evidence>
<evidence type="ECO:0000256" key="10">
    <source>
        <dbReference type="ARBA" id="ARBA00023237"/>
    </source>
</evidence>
<dbReference type="InterPro" id="IPR039426">
    <property type="entry name" value="TonB-dep_rcpt-like"/>
</dbReference>
<keyword evidence="4" id="KW-0410">Iron transport</keyword>
<keyword evidence="14" id="KW-0732">Signal</keyword>
<evidence type="ECO:0000256" key="6">
    <source>
        <dbReference type="ARBA" id="ARBA00023004"/>
    </source>
</evidence>
<dbReference type="InterPro" id="IPR010916">
    <property type="entry name" value="TonB_box_CS"/>
</dbReference>
<keyword evidence="3 11" id="KW-1134">Transmembrane beta strand</keyword>
<evidence type="ECO:0000313" key="18">
    <source>
        <dbReference type="Proteomes" id="UP000609726"/>
    </source>
</evidence>
<evidence type="ECO:0000256" key="12">
    <source>
        <dbReference type="PROSITE-ProRule" id="PRU10143"/>
    </source>
</evidence>
<dbReference type="PROSITE" id="PS00430">
    <property type="entry name" value="TONB_DEPENDENT_REC_1"/>
    <property type="match status" value="1"/>
</dbReference>
<dbReference type="InterPro" id="IPR012910">
    <property type="entry name" value="Plug_dom"/>
</dbReference>
<sequence length="684" mass="74448">MKLFHIEKNKMAIAVAAALWLMAAGSAAAADPEPSVETVIVKGSKIDRPLDDTLASVAVVTARDIREHADTSLSDIIGRLPGLHTQSGNETWGIRGVPVAGFDEQGPATSNGAVSVYVDDALQPHRMLTLSPMPLWDVEQVEIFRGSQSTMQGRNALAGAIVFQTRNPTYAPSLSARLNGGNDGQRGASVAGGGALVEGKVAARFAADVQRGDGYIRNATLGTDANPQRSTSLRGKILVEPVDGLDVLFTLAHTRNRRGIQAVNAGPQYYTVSYNTGEFDQMDQDTATLRADYAITPAMTLTSITSSSRGTYDALLDFDQRADRTQSVMRVHKNRLFNQEVRVAYKVPGLQAQAGVYYGTVRNELDDRLDYSGVIVGSVTGTTRIASRSVFGEATLDLTPQWQLVGGLRYERERNNTQLEDELASDPSVRQVKTFSALLPKVGLHYRLAPEQLFGAFVQRGYRSGGVNVRVGTNHQPYDPEYTNTFEVSHRAAWLDKKLRTTANVYYTDWKDQQVARLDADEQLQVGNAGHSRMRGLELGAEFAMIRALQIQAGASYSDTRYLDFVSNGENLSGRAFIGAPRRKLSVGLVYRANDRLTASADAIYQDGSASAYLTDTSGKVSQVRRSDDATLINANLAYRIGKATVTAYVKNLADRQYIANNQSGRVLDVSAPRSVGLAVRYDM</sequence>
<evidence type="ECO:0000256" key="8">
    <source>
        <dbReference type="ARBA" id="ARBA00023077"/>
    </source>
</evidence>
<dbReference type="EMBL" id="WHJH01000022">
    <property type="protein sequence ID" value="NHZ90956.1"/>
    <property type="molecule type" value="Genomic_DNA"/>
</dbReference>
<evidence type="ECO:0000256" key="13">
    <source>
        <dbReference type="RuleBase" id="RU003357"/>
    </source>
</evidence>
<keyword evidence="5 11" id="KW-0812">Transmembrane</keyword>
<keyword evidence="7" id="KW-0406">Ion transport</keyword>
<feature type="chain" id="PRO_5046206849" evidence="14">
    <location>
        <begin position="30"/>
        <end position="684"/>
    </location>
</feature>
<dbReference type="Proteomes" id="UP000609726">
    <property type="component" value="Unassembled WGS sequence"/>
</dbReference>
<keyword evidence="18" id="KW-1185">Reference proteome</keyword>
<feature type="domain" description="TonB-dependent receptor-like beta-barrel" evidence="15">
    <location>
        <begin position="255"/>
        <end position="653"/>
    </location>
</feature>
<dbReference type="PROSITE" id="PS52016">
    <property type="entry name" value="TONB_DEPENDENT_REC_3"/>
    <property type="match status" value="1"/>
</dbReference>
<feature type="short sequence motif" description="TonB box" evidence="12">
    <location>
        <begin position="38"/>
        <end position="44"/>
    </location>
</feature>
<evidence type="ECO:0000313" key="17">
    <source>
        <dbReference type="EMBL" id="NHZ90956.1"/>
    </source>
</evidence>
<comment type="caution">
    <text evidence="17">The sequence shown here is derived from an EMBL/GenBank/DDBJ whole genome shotgun (WGS) entry which is preliminary data.</text>
</comment>
<feature type="signal peptide" evidence="14">
    <location>
        <begin position="1"/>
        <end position="29"/>
    </location>
</feature>
<keyword evidence="8 12" id="KW-0798">TonB box</keyword>
<keyword evidence="6" id="KW-0408">Iron</keyword>
<evidence type="ECO:0000256" key="4">
    <source>
        <dbReference type="ARBA" id="ARBA00022496"/>
    </source>
</evidence>
<evidence type="ECO:0000256" key="9">
    <source>
        <dbReference type="ARBA" id="ARBA00023136"/>
    </source>
</evidence>
<comment type="similarity">
    <text evidence="11 13">Belongs to the TonB-dependent receptor family.</text>
</comment>
<evidence type="ECO:0000256" key="3">
    <source>
        <dbReference type="ARBA" id="ARBA00022452"/>
    </source>
</evidence>
<gene>
    <name evidence="17" type="ORF">F2P45_18305</name>
</gene>
<evidence type="ECO:0000256" key="2">
    <source>
        <dbReference type="ARBA" id="ARBA00022448"/>
    </source>
</evidence>
<dbReference type="Gene3D" id="2.40.170.20">
    <property type="entry name" value="TonB-dependent receptor, beta-barrel domain"/>
    <property type="match status" value="1"/>
</dbReference>
<dbReference type="InterPro" id="IPR036942">
    <property type="entry name" value="Beta-barrel_TonB_sf"/>
</dbReference>
<dbReference type="PANTHER" id="PTHR32552">
    <property type="entry name" value="FERRICHROME IRON RECEPTOR-RELATED"/>
    <property type="match status" value="1"/>
</dbReference>
<evidence type="ECO:0000256" key="7">
    <source>
        <dbReference type="ARBA" id="ARBA00023065"/>
    </source>
</evidence>
<organism evidence="17 18">
    <name type="scientific">Massilia mucilaginosa</name>
    <dbReference type="NCBI Taxonomy" id="2609282"/>
    <lineage>
        <taxon>Bacteria</taxon>
        <taxon>Pseudomonadati</taxon>
        <taxon>Pseudomonadota</taxon>
        <taxon>Betaproteobacteria</taxon>
        <taxon>Burkholderiales</taxon>
        <taxon>Oxalobacteraceae</taxon>
        <taxon>Telluria group</taxon>
        <taxon>Massilia</taxon>
    </lineage>
</organism>